<comment type="function">
    <text evidence="9">Protein phosphatase that catalyzes the dephosphorylation of the C-terminal domain of RNA polymerase II. Plays a role in RNA processing and termination.</text>
</comment>
<keyword evidence="6 9" id="KW-0539">Nucleus</keyword>
<comment type="catalytic activity">
    <reaction evidence="8 9">
        <text>O-phospho-L-threonyl-[protein] + H2O = L-threonyl-[protein] + phosphate</text>
        <dbReference type="Rhea" id="RHEA:47004"/>
        <dbReference type="Rhea" id="RHEA-COMP:11060"/>
        <dbReference type="Rhea" id="RHEA-COMP:11605"/>
        <dbReference type="ChEBI" id="CHEBI:15377"/>
        <dbReference type="ChEBI" id="CHEBI:30013"/>
        <dbReference type="ChEBI" id="CHEBI:43474"/>
        <dbReference type="ChEBI" id="CHEBI:61977"/>
        <dbReference type="EC" id="3.1.3.16"/>
    </reaction>
</comment>
<gene>
    <name evidence="11" type="ORF">ODALV1_LOCUS10571</name>
</gene>
<dbReference type="PANTHER" id="PTHR20383">
    <property type="entry name" value="RNA POLYMERASE II SUBUNIT A C-TERMINAL DOMAIN PHOSPHATASE"/>
    <property type="match status" value="1"/>
</dbReference>
<proteinExistence type="inferred from homology"/>
<dbReference type="Proteomes" id="UP001642540">
    <property type="component" value="Unassembled WGS sequence"/>
</dbReference>
<dbReference type="Gene3D" id="3.40.50.2300">
    <property type="match status" value="2"/>
</dbReference>
<evidence type="ECO:0000256" key="4">
    <source>
        <dbReference type="ARBA" id="ARBA00022801"/>
    </source>
</evidence>
<evidence type="ECO:0000256" key="3">
    <source>
        <dbReference type="ARBA" id="ARBA00022664"/>
    </source>
</evidence>
<reference evidence="11 12" key="1">
    <citation type="submission" date="2024-08" db="EMBL/GenBank/DDBJ databases">
        <authorList>
            <person name="Cucini C."/>
            <person name="Frati F."/>
        </authorList>
    </citation>
    <scope>NUCLEOTIDE SEQUENCE [LARGE SCALE GENOMIC DNA]</scope>
</reference>
<keyword evidence="10" id="KW-0175">Coiled coil</keyword>
<keyword evidence="5 9" id="KW-0904">Protein phosphatase</keyword>
<accession>A0ABP1QL36</accession>
<organism evidence="11 12">
    <name type="scientific">Orchesella dallaii</name>
    <dbReference type="NCBI Taxonomy" id="48710"/>
    <lineage>
        <taxon>Eukaryota</taxon>
        <taxon>Metazoa</taxon>
        <taxon>Ecdysozoa</taxon>
        <taxon>Arthropoda</taxon>
        <taxon>Hexapoda</taxon>
        <taxon>Collembola</taxon>
        <taxon>Entomobryomorpha</taxon>
        <taxon>Entomobryoidea</taxon>
        <taxon>Orchesellidae</taxon>
        <taxon>Orchesellinae</taxon>
        <taxon>Orchesella</taxon>
    </lineage>
</organism>
<comment type="caution">
    <text evidence="11">The sequence shown here is derived from an EMBL/GenBank/DDBJ whole genome shotgun (WGS) entry which is preliminary data.</text>
</comment>
<evidence type="ECO:0000256" key="6">
    <source>
        <dbReference type="ARBA" id="ARBA00023242"/>
    </source>
</evidence>
<comment type="catalytic activity">
    <reaction evidence="7 9">
        <text>O-phospho-L-seryl-[protein] + H2O = L-seryl-[protein] + phosphate</text>
        <dbReference type="Rhea" id="RHEA:20629"/>
        <dbReference type="Rhea" id="RHEA-COMP:9863"/>
        <dbReference type="Rhea" id="RHEA-COMP:11604"/>
        <dbReference type="ChEBI" id="CHEBI:15377"/>
        <dbReference type="ChEBI" id="CHEBI:29999"/>
        <dbReference type="ChEBI" id="CHEBI:43474"/>
        <dbReference type="ChEBI" id="CHEBI:83421"/>
        <dbReference type="EC" id="3.1.3.16"/>
    </reaction>
</comment>
<comment type="subcellular location">
    <subcellularLocation>
        <location evidence="1 9">Nucleus</location>
    </subcellularLocation>
</comment>
<keyword evidence="3 9" id="KW-0507">mRNA processing</keyword>
<feature type="coiled-coil region" evidence="10">
    <location>
        <begin position="159"/>
        <end position="186"/>
    </location>
</feature>
<evidence type="ECO:0000313" key="11">
    <source>
        <dbReference type="EMBL" id="CAL8100578.1"/>
    </source>
</evidence>
<evidence type="ECO:0000256" key="9">
    <source>
        <dbReference type="RuleBase" id="RU369031"/>
    </source>
</evidence>
<keyword evidence="12" id="KW-1185">Reference proteome</keyword>
<comment type="similarity">
    <text evidence="2 9">Belongs to the SSU72 phosphatase family.</text>
</comment>
<evidence type="ECO:0000313" key="12">
    <source>
        <dbReference type="Proteomes" id="UP001642540"/>
    </source>
</evidence>
<keyword evidence="4 9" id="KW-0378">Hydrolase</keyword>
<evidence type="ECO:0000256" key="8">
    <source>
        <dbReference type="ARBA" id="ARBA00048336"/>
    </source>
</evidence>
<evidence type="ECO:0000256" key="10">
    <source>
        <dbReference type="SAM" id="Coils"/>
    </source>
</evidence>
<protein>
    <recommendedName>
        <fullName evidence="9">RNA polymerase II subunit A C-terminal domain phosphatase SSU72</fullName>
        <shortName evidence="9">CTD phosphatase SSU72</shortName>
        <ecNumber evidence="9">3.1.3.16</ecNumber>
    </recommendedName>
</protein>
<dbReference type="EMBL" id="CAXLJM020000033">
    <property type="protein sequence ID" value="CAL8100578.1"/>
    <property type="molecule type" value="Genomic_DNA"/>
</dbReference>
<evidence type="ECO:0000256" key="7">
    <source>
        <dbReference type="ARBA" id="ARBA00047761"/>
    </source>
</evidence>
<name>A0ABP1QL36_9HEXA</name>
<evidence type="ECO:0000256" key="2">
    <source>
        <dbReference type="ARBA" id="ARBA00008978"/>
    </source>
</evidence>
<evidence type="ECO:0000256" key="1">
    <source>
        <dbReference type="ARBA" id="ARBA00004123"/>
    </source>
</evidence>
<dbReference type="InterPro" id="IPR006811">
    <property type="entry name" value="RNA_pol_II_suA"/>
</dbReference>
<sequence length="195" mass="22649">MVLQESTRFAVLCSSNMNRSMEAHAFLAKKGYTVESYGTGDKVKLPGSSPDKPNVYEFGTTYEFIYQDLLRKDKSLYTQNGLLHMLDRNRRIKEMPERFQENKKKFEVIITCEERVYDQAVEYLDSNLPEDNIPVHVINIDIQDNHEEATIGAFLICELASMLCAVEDLDNEIDELLLDFEAKAQRKILHCIYFY</sequence>
<dbReference type="EC" id="3.1.3.16" evidence="9"/>
<evidence type="ECO:0000256" key="5">
    <source>
        <dbReference type="ARBA" id="ARBA00022912"/>
    </source>
</evidence>
<dbReference type="Pfam" id="PF04722">
    <property type="entry name" value="Ssu72"/>
    <property type="match status" value="1"/>
</dbReference>